<dbReference type="RefSeq" id="WP_275593949.1">
    <property type="nucleotide sequence ID" value="NZ_CP102381.1"/>
</dbReference>
<organism evidence="1 2">
    <name type="scientific">Thiomicrorhabdus lithotrophica</name>
    <dbReference type="NCBI Taxonomy" id="2949997"/>
    <lineage>
        <taxon>Bacteria</taxon>
        <taxon>Pseudomonadati</taxon>
        <taxon>Pseudomonadota</taxon>
        <taxon>Gammaproteobacteria</taxon>
        <taxon>Thiotrichales</taxon>
        <taxon>Piscirickettsiaceae</taxon>
        <taxon>Thiomicrorhabdus</taxon>
    </lineage>
</organism>
<name>A0ABY8C6U7_9GAMM</name>
<keyword evidence="2" id="KW-1185">Reference proteome</keyword>
<dbReference type="NCBIfam" id="NF041023">
    <property type="entry name" value="PP0621_fam"/>
    <property type="match status" value="1"/>
</dbReference>
<proteinExistence type="predicted"/>
<accession>A0ABY8C6U7</accession>
<dbReference type="EMBL" id="CP102381">
    <property type="protein sequence ID" value="WEJ61690.1"/>
    <property type="molecule type" value="Genomic_DNA"/>
</dbReference>
<gene>
    <name evidence="1" type="ORF">NR989_06645</name>
</gene>
<evidence type="ECO:0000313" key="2">
    <source>
        <dbReference type="Proteomes" id="UP001222275"/>
    </source>
</evidence>
<evidence type="ECO:0000313" key="1">
    <source>
        <dbReference type="EMBL" id="WEJ61690.1"/>
    </source>
</evidence>
<dbReference type="Proteomes" id="UP001222275">
    <property type="component" value="Chromosome"/>
</dbReference>
<reference evidence="1 2" key="1">
    <citation type="submission" date="2022-06" db="EMBL/GenBank/DDBJ databases">
        <title>Thiomicrohabdus sp. nov, an obligately chemolithoautotrophic, sulfur-oxidizing bacterium isolated from beach of Guanyin Mountain. Amoy.</title>
        <authorList>
            <person name="Zhu H."/>
        </authorList>
    </citation>
    <scope>NUCLEOTIDE SEQUENCE [LARGE SCALE GENOMIC DNA]</scope>
    <source>
        <strain evidence="1 2">XGS-01</strain>
    </source>
</reference>
<protein>
    <submittedName>
        <fullName evidence="1">PP0621 family protein</fullName>
    </submittedName>
</protein>
<dbReference type="InterPro" id="IPR049708">
    <property type="entry name" value="PP0621-like"/>
</dbReference>
<sequence length="94" mass="11173">MRAIVFLLFVVLIFFIARFVLNRIIEIREKQNQQAMQNEKEQQVKQNDHPEEMVRCAECGVHLPQAEAYFDGKDTFCSEGHMQKYHLKKTENDE</sequence>